<evidence type="ECO:0000256" key="4">
    <source>
        <dbReference type="ARBA" id="ARBA00022679"/>
    </source>
</evidence>
<keyword evidence="12" id="KW-1185">Reference proteome</keyword>
<comment type="caution">
    <text evidence="11">The sequence shown here is derived from an EMBL/GenBank/DDBJ whole genome shotgun (WGS) entry which is preliminary data.</text>
</comment>
<evidence type="ECO:0000313" key="11">
    <source>
        <dbReference type="EMBL" id="MFD2572949.1"/>
    </source>
</evidence>
<evidence type="ECO:0000256" key="2">
    <source>
        <dbReference type="ARBA" id="ARBA00012438"/>
    </source>
</evidence>
<dbReference type="GO" id="GO:0016301">
    <property type="term" value="F:kinase activity"/>
    <property type="evidence" value="ECO:0007669"/>
    <property type="project" value="UniProtKB-KW"/>
</dbReference>
<evidence type="ECO:0000313" key="12">
    <source>
        <dbReference type="Proteomes" id="UP001597469"/>
    </source>
</evidence>
<dbReference type="PANTHER" id="PTHR42878">
    <property type="entry name" value="TWO-COMPONENT HISTIDINE KINASE"/>
    <property type="match status" value="1"/>
</dbReference>
<keyword evidence="5" id="KW-0547">Nucleotide-binding</keyword>
<comment type="catalytic activity">
    <reaction evidence="1">
        <text>ATP + protein L-histidine = ADP + protein N-phospho-L-histidine.</text>
        <dbReference type="EC" id="2.7.13.3"/>
    </reaction>
</comment>
<proteinExistence type="predicted"/>
<dbReference type="InterPro" id="IPR050351">
    <property type="entry name" value="BphY/WalK/GraS-like"/>
</dbReference>
<dbReference type="PROSITE" id="PS50109">
    <property type="entry name" value="HIS_KIN"/>
    <property type="match status" value="1"/>
</dbReference>
<keyword evidence="4" id="KW-0808">Transferase</keyword>
<evidence type="ECO:0000256" key="7">
    <source>
        <dbReference type="ARBA" id="ARBA00022840"/>
    </source>
</evidence>
<dbReference type="SUPFAM" id="SSF55874">
    <property type="entry name" value="ATPase domain of HSP90 chaperone/DNA topoisomerase II/histidine kinase"/>
    <property type="match status" value="1"/>
</dbReference>
<protein>
    <recommendedName>
        <fullName evidence="2">histidine kinase</fullName>
        <ecNumber evidence="2">2.7.13.3</ecNumber>
    </recommendedName>
</protein>
<dbReference type="InterPro" id="IPR004358">
    <property type="entry name" value="Sig_transdc_His_kin-like_C"/>
</dbReference>
<feature type="region of interest" description="Disordered" evidence="9">
    <location>
        <begin position="356"/>
        <end position="379"/>
    </location>
</feature>
<dbReference type="RefSeq" id="WP_381525543.1">
    <property type="nucleotide sequence ID" value="NZ_JBHULN010000014.1"/>
</dbReference>
<keyword evidence="3" id="KW-0597">Phosphoprotein</keyword>
<keyword evidence="6 11" id="KW-0418">Kinase</keyword>
<dbReference type="SUPFAM" id="SSF47384">
    <property type="entry name" value="Homodimeric domain of signal transducing histidine kinase"/>
    <property type="match status" value="1"/>
</dbReference>
<dbReference type="PRINTS" id="PR00344">
    <property type="entry name" value="BCTRLSENSOR"/>
</dbReference>
<dbReference type="Proteomes" id="UP001597469">
    <property type="component" value="Unassembled WGS sequence"/>
</dbReference>
<keyword evidence="8" id="KW-0902">Two-component regulatory system</keyword>
<reference evidence="12" key="1">
    <citation type="journal article" date="2019" name="Int. J. Syst. Evol. Microbiol.">
        <title>The Global Catalogue of Microorganisms (GCM) 10K type strain sequencing project: providing services to taxonomists for standard genome sequencing and annotation.</title>
        <authorList>
            <consortium name="The Broad Institute Genomics Platform"/>
            <consortium name="The Broad Institute Genome Sequencing Center for Infectious Disease"/>
            <person name="Wu L."/>
            <person name="Ma J."/>
        </authorList>
    </citation>
    <scope>NUCLEOTIDE SEQUENCE [LARGE SCALE GENOMIC DNA]</scope>
    <source>
        <strain evidence="12">KCTC 42805</strain>
    </source>
</reference>
<dbReference type="InterPro" id="IPR003594">
    <property type="entry name" value="HATPase_dom"/>
</dbReference>
<dbReference type="SMART" id="SM00387">
    <property type="entry name" value="HATPase_c"/>
    <property type="match status" value="1"/>
</dbReference>
<evidence type="ECO:0000256" key="5">
    <source>
        <dbReference type="ARBA" id="ARBA00022741"/>
    </source>
</evidence>
<dbReference type="EMBL" id="JBHULN010000014">
    <property type="protein sequence ID" value="MFD2572949.1"/>
    <property type="molecule type" value="Genomic_DNA"/>
</dbReference>
<dbReference type="Pfam" id="PF02518">
    <property type="entry name" value="HATPase_c"/>
    <property type="match status" value="1"/>
</dbReference>
<dbReference type="PANTHER" id="PTHR42878:SF7">
    <property type="entry name" value="SENSOR HISTIDINE KINASE GLRK"/>
    <property type="match status" value="1"/>
</dbReference>
<sequence length="430" mass="47579">MVNSSSSAPPNRSSISLASYLFARREAILNMWRASCEADPALRHTASLSREEFNNEIPVMLNIFEQRLQRLPEEEKLHETASAHGLHRWHKGYSLRELLTELNHFTQCLSTELSCYVQFYPTADSSELAQAYAQIVQFSSELVDGSVTRYDDLQRKQAAGRADALQETLDRINALTQQRGKLLQMTSHDLRGGFGVINGAASLLDRPTSTDQERKSHLQMLQRTLLSVSSMLAQLTDLSRLEAGQESLSVESVNVSNLLRSIVESAQPLAQERGLVLRADGSVELIVDTDRVKLQRIVQNLLLNALQNTPSGMVSVSWSGEDNYRWTLGVQDTGTGLPDNLTASFTAPLKPTVDSSSVFSKEKSDDAPTGHIPAPAKISKKKPVSGEGIGLYIVKRLGELLNANIDIETRPGQGTLFRIRLPAHYKLDNE</sequence>
<dbReference type="InterPro" id="IPR036890">
    <property type="entry name" value="HATPase_C_sf"/>
</dbReference>
<gene>
    <name evidence="11" type="ORF">ACFSUS_20065</name>
</gene>
<dbReference type="Pfam" id="PF00512">
    <property type="entry name" value="HisKA"/>
    <property type="match status" value="1"/>
</dbReference>
<dbReference type="InterPro" id="IPR036097">
    <property type="entry name" value="HisK_dim/P_sf"/>
</dbReference>
<dbReference type="Gene3D" id="1.10.287.130">
    <property type="match status" value="1"/>
</dbReference>
<feature type="domain" description="Histidine kinase" evidence="10">
    <location>
        <begin position="185"/>
        <end position="425"/>
    </location>
</feature>
<evidence type="ECO:0000256" key="3">
    <source>
        <dbReference type="ARBA" id="ARBA00022553"/>
    </source>
</evidence>
<name>A0ABW5M8F7_9BACT</name>
<dbReference type="CDD" id="cd00075">
    <property type="entry name" value="HATPase"/>
    <property type="match status" value="1"/>
</dbReference>
<dbReference type="CDD" id="cd00082">
    <property type="entry name" value="HisKA"/>
    <property type="match status" value="1"/>
</dbReference>
<evidence type="ECO:0000256" key="9">
    <source>
        <dbReference type="SAM" id="MobiDB-lite"/>
    </source>
</evidence>
<dbReference type="InterPro" id="IPR005467">
    <property type="entry name" value="His_kinase_dom"/>
</dbReference>
<organism evidence="11 12">
    <name type="scientific">Spirosoma soli</name>
    <dbReference type="NCBI Taxonomy" id="1770529"/>
    <lineage>
        <taxon>Bacteria</taxon>
        <taxon>Pseudomonadati</taxon>
        <taxon>Bacteroidota</taxon>
        <taxon>Cytophagia</taxon>
        <taxon>Cytophagales</taxon>
        <taxon>Cytophagaceae</taxon>
        <taxon>Spirosoma</taxon>
    </lineage>
</organism>
<keyword evidence="7" id="KW-0067">ATP-binding</keyword>
<accession>A0ABW5M8F7</accession>
<evidence type="ECO:0000256" key="6">
    <source>
        <dbReference type="ARBA" id="ARBA00022777"/>
    </source>
</evidence>
<evidence type="ECO:0000259" key="10">
    <source>
        <dbReference type="PROSITE" id="PS50109"/>
    </source>
</evidence>
<dbReference type="SMART" id="SM00388">
    <property type="entry name" value="HisKA"/>
    <property type="match status" value="1"/>
</dbReference>
<dbReference type="InterPro" id="IPR003661">
    <property type="entry name" value="HisK_dim/P_dom"/>
</dbReference>
<evidence type="ECO:0000256" key="1">
    <source>
        <dbReference type="ARBA" id="ARBA00000085"/>
    </source>
</evidence>
<dbReference type="Gene3D" id="3.30.565.10">
    <property type="entry name" value="Histidine kinase-like ATPase, C-terminal domain"/>
    <property type="match status" value="1"/>
</dbReference>
<evidence type="ECO:0000256" key="8">
    <source>
        <dbReference type="ARBA" id="ARBA00023012"/>
    </source>
</evidence>
<dbReference type="EC" id="2.7.13.3" evidence="2"/>